<dbReference type="AlphaFoldDB" id="A0A2K9ZCM9"/>
<reference evidence="1 2" key="1">
    <citation type="submission" date="2017-11" db="EMBL/GenBank/DDBJ databases">
        <title>Complete genome of Rhizobium leguminosarum Norway, an ineffective micro-symbiont.</title>
        <authorList>
            <person name="Hoffrichter A."/>
            <person name="Liang J."/>
            <person name="Brachmann A."/>
            <person name="Marin M."/>
        </authorList>
    </citation>
    <scope>NUCLEOTIDE SEQUENCE [LARGE SCALE GENOMIC DNA]</scope>
    <source>
        <strain evidence="1 2">Norway</strain>
        <plasmid evidence="2">Plasmid prln1</plasmid>
    </source>
</reference>
<keyword evidence="1" id="KW-0614">Plasmid</keyword>
<dbReference type="Proteomes" id="UP000238523">
    <property type="component" value="Plasmid pRLN1"/>
</dbReference>
<gene>
    <name evidence="1" type="ORF">CUJ84_pRLN1000528</name>
</gene>
<accession>A0A2K9ZCM9</accession>
<geneLocation type="plasmid" evidence="2">
    <name>prln1</name>
</geneLocation>
<organism evidence="1 2">
    <name type="scientific">Rhizobium leguminosarum</name>
    <dbReference type="NCBI Taxonomy" id="384"/>
    <lineage>
        <taxon>Bacteria</taxon>
        <taxon>Pseudomonadati</taxon>
        <taxon>Pseudomonadota</taxon>
        <taxon>Alphaproteobacteria</taxon>
        <taxon>Hyphomicrobiales</taxon>
        <taxon>Rhizobiaceae</taxon>
        <taxon>Rhizobium/Agrobacterium group</taxon>
        <taxon>Rhizobium</taxon>
    </lineage>
</organism>
<proteinExistence type="predicted"/>
<protein>
    <submittedName>
        <fullName evidence="1">Uncharacterized protein</fullName>
    </submittedName>
</protein>
<name>A0A2K9ZCM9_RHILE</name>
<sequence>MSLSDTMGTTISISDAAAGLYKMVNVLVLQGSLALHTQGSLLAGSRGSPAVEPFAWRLRAIPHLFESVGIPANSVL</sequence>
<evidence type="ECO:0000313" key="2">
    <source>
        <dbReference type="Proteomes" id="UP000238523"/>
    </source>
</evidence>
<dbReference type="EMBL" id="CP025013">
    <property type="protein sequence ID" value="AUW45989.1"/>
    <property type="molecule type" value="Genomic_DNA"/>
</dbReference>
<evidence type="ECO:0000313" key="1">
    <source>
        <dbReference type="EMBL" id="AUW45989.1"/>
    </source>
</evidence>